<organism evidence="2 3">
    <name type="scientific">Actinocrinis puniceicyclus</name>
    <dbReference type="NCBI Taxonomy" id="977794"/>
    <lineage>
        <taxon>Bacteria</taxon>
        <taxon>Bacillati</taxon>
        <taxon>Actinomycetota</taxon>
        <taxon>Actinomycetes</taxon>
        <taxon>Catenulisporales</taxon>
        <taxon>Actinospicaceae</taxon>
        <taxon>Actinocrinis</taxon>
    </lineage>
</organism>
<dbReference type="RefSeq" id="WP_211470866.1">
    <property type="nucleotide sequence ID" value="NZ_JAGSXH010000122.1"/>
</dbReference>
<reference evidence="2" key="1">
    <citation type="submission" date="2021-04" db="EMBL/GenBank/DDBJ databases">
        <title>Genome based classification of Actinospica acidithermotolerans sp. nov., an actinobacterium isolated from an Indonesian hot spring.</title>
        <authorList>
            <person name="Kusuma A.B."/>
            <person name="Putra K.E."/>
            <person name="Nafisah S."/>
            <person name="Loh J."/>
            <person name="Nouioui I."/>
            <person name="Goodfellow M."/>
        </authorList>
    </citation>
    <scope>NUCLEOTIDE SEQUENCE</scope>
    <source>
        <strain evidence="2">DSM 45618</strain>
    </source>
</reference>
<comment type="caution">
    <text evidence="2">The sequence shown here is derived from an EMBL/GenBank/DDBJ whole genome shotgun (WGS) entry which is preliminary data.</text>
</comment>
<protein>
    <submittedName>
        <fullName evidence="2">DUF3180 domain-containing protein</fullName>
    </submittedName>
</protein>
<keyword evidence="3" id="KW-1185">Reference proteome</keyword>
<evidence type="ECO:0000256" key="1">
    <source>
        <dbReference type="SAM" id="Phobius"/>
    </source>
</evidence>
<evidence type="ECO:0000313" key="3">
    <source>
        <dbReference type="Proteomes" id="UP000677913"/>
    </source>
</evidence>
<dbReference type="Pfam" id="PF11377">
    <property type="entry name" value="DUF3180"/>
    <property type="match status" value="1"/>
</dbReference>
<name>A0A8J8BDD5_9ACTN</name>
<accession>A0A8J8BDD5</accession>
<feature type="transmembrane region" description="Helical" evidence="1">
    <location>
        <begin position="44"/>
        <end position="64"/>
    </location>
</feature>
<keyword evidence="1" id="KW-1133">Transmembrane helix</keyword>
<feature type="transmembrane region" description="Helical" evidence="1">
    <location>
        <begin position="136"/>
        <end position="156"/>
    </location>
</feature>
<dbReference type="InterPro" id="IPR021517">
    <property type="entry name" value="DUF3180"/>
</dbReference>
<dbReference type="Proteomes" id="UP000677913">
    <property type="component" value="Unassembled WGS sequence"/>
</dbReference>
<evidence type="ECO:0000313" key="2">
    <source>
        <dbReference type="EMBL" id="MBS2966112.1"/>
    </source>
</evidence>
<feature type="transmembrane region" description="Helical" evidence="1">
    <location>
        <begin position="98"/>
        <end position="124"/>
    </location>
</feature>
<dbReference type="EMBL" id="JAGSXH010000122">
    <property type="protein sequence ID" value="MBS2966112.1"/>
    <property type="molecule type" value="Genomic_DNA"/>
</dbReference>
<proteinExistence type="predicted"/>
<sequence length="177" mass="18385">MKPTKPLVLVATVVVVAAIAYAVLRFWDHLGAGSVPAVPLSAPITLAVLAAAVFGVALGLRARFAAYRKARARIERGLPREPNERPVKPIDPLQAARALVLAKASGLVGSVFAGIYAGYGLFLLGRLDVGIYRSEALRCGFAVLGGAALVAAAIYLEHILKVPPEEPGNDAKVPSGA</sequence>
<keyword evidence="1" id="KW-0812">Transmembrane</keyword>
<feature type="transmembrane region" description="Helical" evidence="1">
    <location>
        <begin position="7"/>
        <end position="24"/>
    </location>
</feature>
<dbReference type="AlphaFoldDB" id="A0A8J8BDD5"/>
<gene>
    <name evidence="2" type="ORF">KGA66_23910</name>
</gene>
<keyword evidence="1" id="KW-0472">Membrane</keyword>